<keyword evidence="2" id="KW-1185">Reference proteome</keyword>
<accession>A0ABQ5JG43</accession>
<dbReference type="Proteomes" id="UP001055149">
    <property type="component" value="Unassembled WGS sequence"/>
</dbReference>
<sequence length="197" mass="23606">MEEKQYFSRAELKKEFEWTDKMVKYLPQPEKTKRGYYASQVVPIWSKEQVTQTFLLPEVQETYTRKMKNKEKRAQAARKAVATKTHRLTDLVVQQGVTVQRVSRKKLVHRAKLNHEIFMVSRNFDELEPFEVDDWKIVNTIRHDYTNYDNLLEMISSRVGKTTAFKIIADQVFPEILAVYPEYKQTIMQQWQQHCER</sequence>
<evidence type="ECO:0000313" key="2">
    <source>
        <dbReference type="Proteomes" id="UP001055149"/>
    </source>
</evidence>
<protein>
    <recommendedName>
        <fullName evidence="3">Transposase</fullName>
    </recommendedName>
</protein>
<evidence type="ECO:0008006" key="3">
    <source>
        <dbReference type="Google" id="ProtNLM"/>
    </source>
</evidence>
<dbReference type="RefSeq" id="WP_244054037.1">
    <property type="nucleotide sequence ID" value="NZ_BQXH01000001.1"/>
</dbReference>
<organism evidence="1 2">
    <name type="scientific">Ligilactobacillus pabuli</name>
    <dbReference type="NCBI Taxonomy" id="2886039"/>
    <lineage>
        <taxon>Bacteria</taxon>
        <taxon>Bacillati</taxon>
        <taxon>Bacillota</taxon>
        <taxon>Bacilli</taxon>
        <taxon>Lactobacillales</taxon>
        <taxon>Lactobacillaceae</taxon>
        <taxon>Ligilactobacillus</taxon>
    </lineage>
</organism>
<gene>
    <name evidence="1" type="ORF">LPAF129_01470</name>
</gene>
<evidence type="ECO:0000313" key="1">
    <source>
        <dbReference type="EMBL" id="GKS80462.1"/>
    </source>
</evidence>
<comment type="caution">
    <text evidence="1">The sequence shown here is derived from an EMBL/GenBank/DDBJ whole genome shotgun (WGS) entry which is preliminary data.</text>
</comment>
<name>A0ABQ5JG43_9LACO</name>
<reference evidence="1" key="1">
    <citation type="journal article" date="2022" name="Int. J. Syst. Evol. Microbiol.">
        <title>A novel species of lactic acid bacteria, Ligilactobacillus pabuli sp. nov., isolated from alfalfa silage.</title>
        <authorList>
            <person name="Tohno M."/>
            <person name="Tanizawa Y."/>
            <person name="Sawada H."/>
            <person name="Sakamoto M."/>
            <person name="Ohkuma M."/>
            <person name="Kobayashi H."/>
        </authorList>
    </citation>
    <scope>NUCLEOTIDE SEQUENCE</scope>
    <source>
        <strain evidence="1">AF129</strain>
    </source>
</reference>
<proteinExistence type="predicted"/>
<dbReference type="EMBL" id="BQXH01000001">
    <property type="protein sequence ID" value="GKS80462.1"/>
    <property type="molecule type" value="Genomic_DNA"/>
</dbReference>